<organism evidence="9 11">
    <name type="scientific">Candidatus Chlorohelix allophototropha</name>
    <dbReference type="NCBI Taxonomy" id="3003348"/>
    <lineage>
        <taxon>Bacteria</taxon>
        <taxon>Bacillati</taxon>
        <taxon>Chloroflexota</taxon>
        <taxon>Chloroflexia</taxon>
        <taxon>Candidatus Chloroheliales</taxon>
        <taxon>Candidatus Chloroheliaceae</taxon>
        <taxon>Candidatus Chlorohelix</taxon>
    </lineage>
</organism>
<gene>
    <name evidence="9" type="ORF">HXX08_16065</name>
    <name evidence="10" type="ORF">OZ401_002894</name>
</gene>
<feature type="transmembrane region" description="Helical" evidence="7">
    <location>
        <begin position="21"/>
        <end position="44"/>
    </location>
</feature>
<dbReference type="PROSITE" id="PS50850">
    <property type="entry name" value="MFS"/>
    <property type="match status" value="1"/>
</dbReference>
<dbReference type="PANTHER" id="PTHR23517:SF2">
    <property type="entry name" value="MULTIDRUG RESISTANCE PROTEIN MDTH"/>
    <property type="match status" value="1"/>
</dbReference>
<feature type="transmembrane region" description="Helical" evidence="7">
    <location>
        <begin position="289"/>
        <end position="306"/>
    </location>
</feature>
<evidence type="ECO:0000313" key="9">
    <source>
        <dbReference type="EMBL" id="NWJ47374.1"/>
    </source>
</evidence>
<dbReference type="CDD" id="cd17329">
    <property type="entry name" value="MFS_MdtH_MDR_like"/>
    <property type="match status" value="1"/>
</dbReference>
<dbReference type="Proteomes" id="UP000521676">
    <property type="component" value="Unassembled WGS sequence"/>
</dbReference>
<reference evidence="9 11" key="1">
    <citation type="submission" date="2020-06" db="EMBL/GenBank/DDBJ databases">
        <title>Anoxygenic phototrophic Chloroflexota member uses a Type I reaction center.</title>
        <authorList>
            <person name="Tsuji J.M."/>
            <person name="Shaw N.A."/>
            <person name="Nagashima S."/>
            <person name="Venkiteswaran J."/>
            <person name="Schiff S.L."/>
            <person name="Hanada S."/>
            <person name="Tank M."/>
            <person name="Neufeld J.D."/>
        </authorList>
    </citation>
    <scope>NUCLEOTIDE SEQUENCE [LARGE SCALE GENOMIC DNA]</scope>
    <source>
        <strain evidence="9">L227-S17</strain>
    </source>
</reference>
<evidence type="ECO:0000256" key="4">
    <source>
        <dbReference type="ARBA" id="ARBA00022692"/>
    </source>
</evidence>
<dbReference type="PANTHER" id="PTHR23517">
    <property type="entry name" value="RESISTANCE PROTEIN MDTM, PUTATIVE-RELATED-RELATED"/>
    <property type="match status" value="1"/>
</dbReference>
<dbReference type="InterPro" id="IPR020846">
    <property type="entry name" value="MFS_dom"/>
</dbReference>
<dbReference type="Pfam" id="PF07690">
    <property type="entry name" value="MFS_1"/>
    <property type="match status" value="1"/>
</dbReference>
<dbReference type="Gene3D" id="1.20.1250.20">
    <property type="entry name" value="MFS general substrate transporter like domains"/>
    <property type="match status" value="1"/>
</dbReference>
<feature type="transmembrane region" description="Helical" evidence="7">
    <location>
        <begin position="259"/>
        <end position="277"/>
    </location>
</feature>
<feature type="domain" description="Major facilitator superfamily (MFS) profile" evidence="8">
    <location>
        <begin position="20"/>
        <end position="410"/>
    </location>
</feature>
<keyword evidence="6 7" id="KW-0472">Membrane</keyword>
<reference evidence="10" key="2">
    <citation type="journal article" date="2024" name="Nature">
        <title>Anoxygenic phototroph of the Chloroflexota uses a type I reaction centre.</title>
        <authorList>
            <person name="Tsuji J.M."/>
            <person name="Shaw N.A."/>
            <person name="Nagashima S."/>
            <person name="Venkiteswaran J.J."/>
            <person name="Schiff S.L."/>
            <person name="Watanabe T."/>
            <person name="Fukui M."/>
            <person name="Hanada S."/>
            <person name="Tank M."/>
            <person name="Neufeld J.D."/>
        </authorList>
    </citation>
    <scope>NUCLEOTIDE SEQUENCE</scope>
    <source>
        <strain evidence="10">L227-S17</strain>
    </source>
</reference>
<name>A0A8T7M5L8_9CHLR</name>
<accession>A0A8T7M5L8</accession>
<keyword evidence="5 7" id="KW-1133">Transmembrane helix</keyword>
<dbReference type="RefSeq" id="WP_341471175.1">
    <property type="nucleotide sequence ID" value="NZ_CP128400.1"/>
</dbReference>
<feature type="transmembrane region" description="Helical" evidence="7">
    <location>
        <begin position="216"/>
        <end position="239"/>
    </location>
</feature>
<proteinExistence type="predicted"/>
<dbReference type="InterPro" id="IPR036259">
    <property type="entry name" value="MFS_trans_sf"/>
</dbReference>
<comment type="subcellular location">
    <subcellularLocation>
        <location evidence="1">Cell membrane</location>
        <topology evidence="1">Multi-pass membrane protein</topology>
    </subcellularLocation>
</comment>
<evidence type="ECO:0000256" key="6">
    <source>
        <dbReference type="ARBA" id="ARBA00023136"/>
    </source>
</evidence>
<evidence type="ECO:0000313" key="12">
    <source>
        <dbReference type="Proteomes" id="UP001431572"/>
    </source>
</evidence>
<feature type="transmembrane region" description="Helical" evidence="7">
    <location>
        <begin position="312"/>
        <end position="329"/>
    </location>
</feature>
<dbReference type="InterPro" id="IPR011701">
    <property type="entry name" value="MFS"/>
</dbReference>
<keyword evidence="12" id="KW-1185">Reference proteome</keyword>
<keyword evidence="3" id="KW-1003">Cell membrane</keyword>
<evidence type="ECO:0000313" key="10">
    <source>
        <dbReference type="EMBL" id="WJW69286.1"/>
    </source>
</evidence>
<dbReference type="SUPFAM" id="SSF103473">
    <property type="entry name" value="MFS general substrate transporter"/>
    <property type="match status" value="1"/>
</dbReference>
<protein>
    <submittedName>
        <fullName evidence="9">MFS transporter</fullName>
    </submittedName>
</protein>
<feature type="transmembrane region" description="Helical" evidence="7">
    <location>
        <begin position="170"/>
        <end position="195"/>
    </location>
</feature>
<evidence type="ECO:0000256" key="1">
    <source>
        <dbReference type="ARBA" id="ARBA00004651"/>
    </source>
</evidence>
<evidence type="ECO:0000313" key="11">
    <source>
        <dbReference type="Proteomes" id="UP000521676"/>
    </source>
</evidence>
<evidence type="ECO:0000256" key="5">
    <source>
        <dbReference type="ARBA" id="ARBA00022989"/>
    </source>
</evidence>
<dbReference type="Proteomes" id="UP001431572">
    <property type="component" value="Chromosome 2"/>
</dbReference>
<feature type="transmembrane region" description="Helical" evidence="7">
    <location>
        <begin position="349"/>
        <end position="372"/>
    </location>
</feature>
<dbReference type="InterPro" id="IPR050171">
    <property type="entry name" value="MFS_Transporters"/>
</dbReference>
<dbReference type="GO" id="GO:0022857">
    <property type="term" value="F:transmembrane transporter activity"/>
    <property type="evidence" value="ECO:0007669"/>
    <property type="project" value="InterPro"/>
</dbReference>
<dbReference type="AlphaFoldDB" id="A0A8T7M5L8"/>
<feature type="transmembrane region" description="Helical" evidence="7">
    <location>
        <begin position="145"/>
        <end position="164"/>
    </location>
</feature>
<keyword evidence="2" id="KW-0813">Transport</keyword>
<keyword evidence="4 7" id="KW-0812">Transmembrane</keyword>
<sequence length="431" mass="46257">MNIPPKSRTKPKQNRRNLTAILVLLLNTGLMWFGFFMLIPLLAVHITNDLLLGAGMAGLVLAIRQFVQQGLGPFAGPIADWVGYSKMMMLGNLVRALGFAWIAVATEPIGLILGGVVAALGGACFEASGKASLAYYSKGYNRESVFSLSITVGNVGMALGPLVGSLLLKFNFIVVGMVSGGIYVLCFLLILIFVPEVEKTGKAENRAKPGNIFGKLGLVWSNRPFVVVNALLIGYYFLYVQINICLPLMAVELTGTEDSVSLIFAINSGMAILLQFFSVKLISKWLKPISIIGIGIAFSTVGLFAIAFVSNYFLLILCVAVYAFGRLLVDPMAFTLTSRYATEDTLASFFGFSSLALAFGGMAGNLLGGWLYDTGKGIGFPVLCWMVFGAVGGVVTIGVVVFKFWEERRIAAVKVALTNDILTPTSSLENN</sequence>
<dbReference type="EMBL" id="CP128400">
    <property type="protein sequence ID" value="WJW69286.1"/>
    <property type="molecule type" value="Genomic_DNA"/>
</dbReference>
<dbReference type="GO" id="GO:0005886">
    <property type="term" value="C:plasma membrane"/>
    <property type="evidence" value="ECO:0007669"/>
    <property type="project" value="UniProtKB-SubCell"/>
</dbReference>
<evidence type="ECO:0000256" key="3">
    <source>
        <dbReference type="ARBA" id="ARBA00022475"/>
    </source>
</evidence>
<evidence type="ECO:0000256" key="2">
    <source>
        <dbReference type="ARBA" id="ARBA00022448"/>
    </source>
</evidence>
<evidence type="ECO:0000259" key="8">
    <source>
        <dbReference type="PROSITE" id="PS50850"/>
    </source>
</evidence>
<evidence type="ECO:0000256" key="7">
    <source>
        <dbReference type="SAM" id="Phobius"/>
    </source>
</evidence>
<dbReference type="EMBL" id="JACATZ010000003">
    <property type="protein sequence ID" value="NWJ47374.1"/>
    <property type="molecule type" value="Genomic_DNA"/>
</dbReference>
<feature type="transmembrane region" description="Helical" evidence="7">
    <location>
        <begin position="378"/>
        <end position="402"/>
    </location>
</feature>